<evidence type="ECO:0000313" key="3">
    <source>
        <dbReference type="EMBL" id="CUQ86742.1"/>
    </source>
</evidence>
<dbReference type="Proteomes" id="UP000095780">
    <property type="component" value="Unassembled WGS sequence"/>
</dbReference>
<dbReference type="SUPFAM" id="SSF143100">
    <property type="entry name" value="TTHA1013/TTHA0281-like"/>
    <property type="match status" value="1"/>
</dbReference>
<dbReference type="EMBL" id="QSHM01000001">
    <property type="protein sequence ID" value="RHC15449.1"/>
    <property type="molecule type" value="Genomic_DNA"/>
</dbReference>
<dbReference type="AlphaFoldDB" id="A0A174YSF9"/>
<evidence type="ECO:0000259" key="1">
    <source>
        <dbReference type="Pfam" id="PF15919"/>
    </source>
</evidence>
<dbReference type="Proteomes" id="UP000285844">
    <property type="component" value="Unassembled WGS sequence"/>
</dbReference>
<dbReference type="Proteomes" id="UP000095621">
    <property type="component" value="Unassembled WGS sequence"/>
</dbReference>
<organism evidence="2 5">
    <name type="scientific">Lachnospira eligens</name>
    <dbReference type="NCBI Taxonomy" id="39485"/>
    <lineage>
        <taxon>Bacteria</taxon>
        <taxon>Bacillati</taxon>
        <taxon>Bacillota</taxon>
        <taxon>Clostridia</taxon>
        <taxon>Lachnospirales</taxon>
        <taxon>Lachnospiraceae</taxon>
        <taxon>Lachnospira</taxon>
    </lineage>
</organism>
<evidence type="ECO:0000313" key="2">
    <source>
        <dbReference type="EMBL" id="CUQ74926.1"/>
    </source>
</evidence>
<name>A0A174YSF9_9FIRM</name>
<dbReference type="InterPro" id="IPR035069">
    <property type="entry name" value="TTHA1013/TTHA0281-like"/>
</dbReference>
<accession>A0A174YSF9</accession>
<dbReference type="EMBL" id="CZBU01000001">
    <property type="protein sequence ID" value="CUQ74926.1"/>
    <property type="molecule type" value="Genomic_DNA"/>
</dbReference>
<dbReference type="SUPFAM" id="SSF47598">
    <property type="entry name" value="Ribbon-helix-helix"/>
    <property type="match status" value="1"/>
</dbReference>
<evidence type="ECO:0000313" key="7">
    <source>
        <dbReference type="Proteomes" id="UP000285844"/>
    </source>
</evidence>
<dbReference type="InterPro" id="IPR051404">
    <property type="entry name" value="TA_system_antitoxin"/>
</dbReference>
<dbReference type="InterPro" id="IPR031807">
    <property type="entry name" value="HicB-like"/>
</dbReference>
<sequence>MKTLNDYMAMNYRMEIIEDREEGGYVVSYPELPGCLTCGETIESAVANAIDAKKAWLEAALEEGIEIHEPDSLDEYSGQFKLRIPRSLHRSLVEHSKKEGISMNQYCVYLLSRNDALYSK</sequence>
<feature type="domain" description="HicB-like antitoxin of toxin-antitoxin system" evidence="1">
    <location>
        <begin position="16"/>
        <end position="78"/>
    </location>
</feature>
<dbReference type="GO" id="GO:0006355">
    <property type="term" value="P:regulation of DNA-templated transcription"/>
    <property type="evidence" value="ECO:0007669"/>
    <property type="project" value="InterPro"/>
</dbReference>
<proteinExistence type="predicted"/>
<evidence type="ECO:0000313" key="4">
    <source>
        <dbReference type="EMBL" id="RHC15449.1"/>
    </source>
</evidence>
<dbReference type="InterPro" id="IPR010985">
    <property type="entry name" value="Ribbon_hlx_hlx"/>
</dbReference>
<evidence type="ECO:0000313" key="6">
    <source>
        <dbReference type="Proteomes" id="UP000095780"/>
    </source>
</evidence>
<protein>
    <submittedName>
        <fullName evidence="4">Toxin-antitoxin system HicB family antitoxin</fullName>
    </submittedName>
</protein>
<dbReference type="OrthoDB" id="5419659at2"/>
<dbReference type="PANTHER" id="PTHR34504:SF2">
    <property type="entry name" value="UPF0150 PROTEIN SSL0259"/>
    <property type="match status" value="1"/>
</dbReference>
<gene>
    <name evidence="4" type="ORF">DW858_00990</name>
    <name evidence="2" type="ORF">ERS852490_00227</name>
    <name evidence="3" type="ORF">ERS852492_01874</name>
</gene>
<dbReference type="Gene3D" id="3.30.160.250">
    <property type="match status" value="1"/>
</dbReference>
<dbReference type="Gene3D" id="1.10.1220.10">
    <property type="entry name" value="Met repressor-like"/>
    <property type="match status" value="1"/>
</dbReference>
<dbReference type="EMBL" id="CZBV01000005">
    <property type="protein sequence ID" value="CUQ86742.1"/>
    <property type="molecule type" value="Genomic_DNA"/>
</dbReference>
<dbReference type="InterPro" id="IPR013321">
    <property type="entry name" value="Arc_rbn_hlx_hlx"/>
</dbReference>
<reference evidence="5 6" key="1">
    <citation type="submission" date="2015-09" db="EMBL/GenBank/DDBJ databases">
        <authorList>
            <consortium name="Pathogen Informatics"/>
        </authorList>
    </citation>
    <scope>NUCLEOTIDE SEQUENCE [LARGE SCALE GENOMIC DNA]</scope>
    <source>
        <strain evidence="2 5">2789STDY5834875</strain>
        <strain evidence="3 6">2789STDY5834878</strain>
    </source>
</reference>
<dbReference type="RefSeq" id="WP_022097573.1">
    <property type="nucleotide sequence ID" value="NZ_CABIXW010000005.1"/>
</dbReference>
<dbReference type="Pfam" id="PF15919">
    <property type="entry name" value="HicB_lk_antitox"/>
    <property type="match status" value="1"/>
</dbReference>
<evidence type="ECO:0000313" key="5">
    <source>
        <dbReference type="Proteomes" id="UP000095621"/>
    </source>
</evidence>
<reference evidence="4 7" key="2">
    <citation type="submission" date="2018-08" db="EMBL/GenBank/DDBJ databases">
        <title>A genome reference for cultivated species of the human gut microbiota.</title>
        <authorList>
            <person name="Zou Y."/>
            <person name="Xue W."/>
            <person name="Luo G."/>
        </authorList>
    </citation>
    <scope>NUCLEOTIDE SEQUENCE [LARGE SCALE GENOMIC DNA]</scope>
    <source>
        <strain evidence="4 7">AM37-3BH</strain>
    </source>
</reference>
<dbReference type="PANTHER" id="PTHR34504">
    <property type="entry name" value="ANTITOXIN HICB"/>
    <property type="match status" value="1"/>
</dbReference>